<reference evidence="5" key="1">
    <citation type="submission" date="2014-12" db="EMBL/GenBank/DDBJ databases">
        <title>Whole genome sequences of four Staphylococcus schleiferi canine isolates.</title>
        <authorList>
            <person name="Misic A.M."/>
            <person name="Cain C."/>
            <person name="Morris D.O."/>
            <person name="Rankin S."/>
            <person name="Beiting D."/>
        </authorList>
    </citation>
    <scope>NUCLEOTIDE SEQUENCE</scope>
    <source>
        <strain evidence="5">ASB11</strain>
        <strain evidence="6">ASB13</strain>
        <strain evidence="7">ASB9</strain>
    </source>
</reference>
<feature type="signal peptide" evidence="3">
    <location>
        <begin position="1"/>
        <end position="18"/>
    </location>
</feature>
<evidence type="ECO:0000256" key="3">
    <source>
        <dbReference type="SAM" id="SignalP"/>
    </source>
</evidence>
<dbReference type="EMBL" id="CDMN01000001">
    <property type="protein sequence ID" value="CRF43491.1"/>
    <property type="molecule type" value="Genomic_DNA"/>
</dbReference>
<dbReference type="EMBL" id="CDMH01000014">
    <property type="protein sequence ID" value="CRF42159.1"/>
    <property type="molecule type" value="Genomic_DNA"/>
</dbReference>
<reference evidence="9 10" key="3">
    <citation type="submission" date="2014-12" db="EMBL/GenBank/DDBJ databases">
        <authorList>
            <person name="Jaenicke S."/>
        </authorList>
    </citation>
    <scope>NUCLEOTIDE SEQUENCE [LARGE SCALE GENOMIC DNA]</scope>
</reference>
<evidence type="ECO:0000313" key="8">
    <source>
        <dbReference type="Proteomes" id="UP000038622"/>
    </source>
</evidence>
<dbReference type="SUPFAM" id="SSF53474">
    <property type="entry name" value="alpha/beta-Hydrolases"/>
    <property type="match status" value="1"/>
</dbReference>
<dbReference type="PANTHER" id="PTHR48081:SF13">
    <property type="entry name" value="ALPHA_BETA HYDROLASE"/>
    <property type="match status" value="1"/>
</dbReference>
<dbReference type="Proteomes" id="UP000038622">
    <property type="component" value="Unassembled WGS sequence"/>
</dbReference>
<dbReference type="STRING" id="1578720.HAL011_15800"/>
<dbReference type="EMBL" id="CDML01000053">
    <property type="protein sequence ID" value="CRF41765.1"/>
    <property type="molecule type" value="Genomic_DNA"/>
</dbReference>
<dbReference type="Proteomes" id="UP000045175">
    <property type="component" value="Unassembled WGS sequence"/>
</dbReference>
<feature type="domain" description="BD-FAE-like" evidence="4">
    <location>
        <begin position="65"/>
        <end position="283"/>
    </location>
</feature>
<keyword evidence="2" id="KW-0378">Hydrolase</keyword>
<dbReference type="Gene3D" id="3.40.50.1820">
    <property type="entry name" value="alpha/beta hydrolase"/>
    <property type="match status" value="1"/>
</dbReference>
<comment type="similarity">
    <text evidence="1">Belongs to the 'GDXG' lipolytic enzyme family.</text>
</comment>
<dbReference type="Proteomes" id="UP000041394">
    <property type="component" value="Unassembled WGS sequence"/>
</dbReference>
<dbReference type="PANTHER" id="PTHR48081">
    <property type="entry name" value="AB HYDROLASE SUPERFAMILY PROTEIN C4A8.06C"/>
    <property type="match status" value="1"/>
</dbReference>
<dbReference type="InterPro" id="IPR049492">
    <property type="entry name" value="BD-FAE-like_dom"/>
</dbReference>
<feature type="chain" id="PRO_5013456427" evidence="3">
    <location>
        <begin position="19"/>
        <end position="329"/>
    </location>
</feature>
<reference evidence="8" key="2">
    <citation type="submission" date="2014-12" db="EMBL/GenBank/DDBJ databases">
        <authorList>
            <person name="Smet A."/>
        </authorList>
    </citation>
    <scope>NUCLEOTIDE SEQUENCE [LARGE SCALE GENOMIC DNA]</scope>
</reference>
<dbReference type="PROSITE" id="PS01173">
    <property type="entry name" value="LIPASE_GDXG_HIS"/>
    <property type="match status" value="1"/>
</dbReference>
<name>A0A0K2X3T8_9HELI</name>
<dbReference type="InterPro" id="IPR050300">
    <property type="entry name" value="GDXG_lipolytic_enzyme"/>
</dbReference>
<evidence type="ECO:0000313" key="7">
    <source>
        <dbReference type="EMBL" id="CRF43491.1"/>
    </source>
</evidence>
<sequence length="329" mass="36258">MYRLKVFGLMALATLALAKDLEKTQNTLDHMLPPLMGKMHPLNTQNVGRKYLDIAYATQSQAQKLDIYLPKVGVAPYPVILAIHGGGFAFGDKASGEVNPQMHALKLGYAVVSVNYRLSKEATFPMAIYDLKAAVRFIKAHAKQYHLNPNKIIAWGDSAGGNLASMLGTTAFHSELEDLSMGNAKQTSQVNAVVDFYGPIDFKVMDTQFKQSGQQPRRKHSVNAPDSTEARYMGVAIPKIPYLVEFANPASYISKNTPPFFIMNGSKDPIVPTEQSVLFAKTLQKMLGKDKVVYIQLPGVGHGGRAFEEPKNLAPIFAFLKKWHLAPLH</sequence>
<protein>
    <submittedName>
        <fullName evidence="5">Putative exported protein</fullName>
    </submittedName>
</protein>
<organism evidence="5 8">
    <name type="scientific">Helicobacter ailurogastricus</name>
    <dbReference type="NCBI Taxonomy" id="1578720"/>
    <lineage>
        <taxon>Bacteria</taxon>
        <taxon>Pseudomonadati</taxon>
        <taxon>Campylobacterota</taxon>
        <taxon>Epsilonproteobacteria</taxon>
        <taxon>Campylobacterales</taxon>
        <taxon>Helicobacteraceae</taxon>
        <taxon>Helicobacter</taxon>
    </lineage>
</organism>
<proteinExistence type="inferred from homology"/>
<evidence type="ECO:0000313" key="5">
    <source>
        <dbReference type="EMBL" id="CRF41765.1"/>
    </source>
</evidence>
<evidence type="ECO:0000313" key="6">
    <source>
        <dbReference type="EMBL" id="CRF42159.1"/>
    </source>
</evidence>
<evidence type="ECO:0000256" key="2">
    <source>
        <dbReference type="ARBA" id="ARBA00022801"/>
    </source>
</evidence>
<accession>A0A0K2X3T8</accession>
<keyword evidence="3" id="KW-0732">Signal</keyword>
<evidence type="ECO:0000259" key="4">
    <source>
        <dbReference type="Pfam" id="PF20434"/>
    </source>
</evidence>
<dbReference type="GO" id="GO:0016787">
    <property type="term" value="F:hydrolase activity"/>
    <property type="evidence" value="ECO:0007669"/>
    <property type="project" value="UniProtKB-KW"/>
</dbReference>
<dbReference type="InterPro" id="IPR029058">
    <property type="entry name" value="AB_hydrolase_fold"/>
</dbReference>
<evidence type="ECO:0000313" key="9">
    <source>
        <dbReference type="Proteomes" id="UP000041394"/>
    </source>
</evidence>
<keyword evidence="8" id="KW-1185">Reference proteome</keyword>
<evidence type="ECO:0000256" key="1">
    <source>
        <dbReference type="ARBA" id="ARBA00010515"/>
    </source>
</evidence>
<dbReference type="AlphaFoldDB" id="A0A0K2X3T8"/>
<evidence type="ECO:0000313" key="10">
    <source>
        <dbReference type="Proteomes" id="UP000045175"/>
    </source>
</evidence>
<dbReference type="InterPro" id="IPR002168">
    <property type="entry name" value="Lipase_GDXG_HIS_AS"/>
</dbReference>
<gene>
    <name evidence="5" type="ORF">HAL011_15800</name>
    <name evidence="6" type="ORF">HAL013_03180</name>
    <name evidence="7" type="ORF">HAL09_00320</name>
</gene>
<dbReference type="Pfam" id="PF20434">
    <property type="entry name" value="BD-FAE"/>
    <property type="match status" value="1"/>
</dbReference>